<feature type="domain" description="Major facilitator superfamily (MFS) profile" evidence="8">
    <location>
        <begin position="54"/>
        <end position="543"/>
    </location>
</feature>
<dbReference type="AlphaFoldDB" id="A0AAE0NFX0"/>
<dbReference type="Pfam" id="PF07690">
    <property type="entry name" value="MFS_1"/>
    <property type="match status" value="1"/>
</dbReference>
<evidence type="ECO:0000256" key="6">
    <source>
        <dbReference type="SAM" id="MobiDB-lite"/>
    </source>
</evidence>
<dbReference type="Proteomes" id="UP001287356">
    <property type="component" value="Unassembled WGS sequence"/>
</dbReference>
<evidence type="ECO:0000256" key="2">
    <source>
        <dbReference type="ARBA" id="ARBA00007520"/>
    </source>
</evidence>
<name>A0AAE0NFX0_9PEZI</name>
<comment type="caution">
    <text evidence="9">The sequence shown here is derived from an EMBL/GenBank/DDBJ whole genome shotgun (WGS) entry which is preliminary data.</text>
</comment>
<dbReference type="CDD" id="cd17502">
    <property type="entry name" value="MFS_Azr1_MDR_like"/>
    <property type="match status" value="1"/>
</dbReference>
<keyword evidence="4 7" id="KW-1133">Transmembrane helix</keyword>
<gene>
    <name evidence="9" type="ORF">B0T24DRAFT_647823</name>
</gene>
<reference evidence="9" key="2">
    <citation type="submission" date="2023-06" db="EMBL/GenBank/DDBJ databases">
        <authorList>
            <consortium name="Lawrence Berkeley National Laboratory"/>
            <person name="Haridas S."/>
            <person name="Hensen N."/>
            <person name="Bonometti L."/>
            <person name="Westerberg I."/>
            <person name="Brannstrom I.O."/>
            <person name="Guillou S."/>
            <person name="Cros-Aarteil S."/>
            <person name="Calhoun S."/>
            <person name="Kuo A."/>
            <person name="Mondo S."/>
            <person name="Pangilinan J."/>
            <person name="Riley R."/>
            <person name="Labutti K."/>
            <person name="Andreopoulos B."/>
            <person name="Lipzen A."/>
            <person name="Chen C."/>
            <person name="Yanf M."/>
            <person name="Daum C."/>
            <person name="Ng V."/>
            <person name="Clum A."/>
            <person name="Steindorff A."/>
            <person name="Ohm R."/>
            <person name="Martin F."/>
            <person name="Silar P."/>
            <person name="Natvig D."/>
            <person name="Lalanne C."/>
            <person name="Gautier V."/>
            <person name="Ament-Velasquez S.L."/>
            <person name="Kruys A."/>
            <person name="Hutchinson M.I."/>
            <person name="Powell A.J."/>
            <person name="Barry K."/>
            <person name="Miller A.N."/>
            <person name="Grigoriev I.V."/>
            <person name="Debuchy R."/>
            <person name="Gladieux P."/>
            <person name="Thoren M.H."/>
            <person name="Johannesson H."/>
        </authorList>
    </citation>
    <scope>NUCLEOTIDE SEQUENCE</scope>
    <source>
        <strain evidence="9">CBS 958.72</strain>
    </source>
</reference>
<comment type="similarity">
    <text evidence="2">Belongs to the major facilitator superfamily. TCR/Tet family.</text>
</comment>
<evidence type="ECO:0000256" key="5">
    <source>
        <dbReference type="ARBA" id="ARBA00023136"/>
    </source>
</evidence>
<reference evidence="9" key="1">
    <citation type="journal article" date="2023" name="Mol. Phylogenet. Evol.">
        <title>Genome-scale phylogeny and comparative genomics of the fungal order Sordariales.</title>
        <authorList>
            <person name="Hensen N."/>
            <person name="Bonometti L."/>
            <person name="Westerberg I."/>
            <person name="Brannstrom I.O."/>
            <person name="Guillou S."/>
            <person name="Cros-Aarteil S."/>
            <person name="Calhoun S."/>
            <person name="Haridas S."/>
            <person name="Kuo A."/>
            <person name="Mondo S."/>
            <person name="Pangilinan J."/>
            <person name="Riley R."/>
            <person name="LaButti K."/>
            <person name="Andreopoulos B."/>
            <person name="Lipzen A."/>
            <person name="Chen C."/>
            <person name="Yan M."/>
            <person name="Daum C."/>
            <person name="Ng V."/>
            <person name="Clum A."/>
            <person name="Steindorff A."/>
            <person name="Ohm R.A."/>
            <person name="Martin F."/>
            <person name="Silar P."/>
            <person name="Natvig D.O."/>
            <person name="Lalanne C."/>
            <person name="Gautier V."/>
            <person name="Ament-Velasquez S.L."/>
            <person name="Kruys A."/>
            <person name="Hutchinson M.I."/>
            <person name="Powell A.J."/>
            <person name="Barry K."/>
            <person name="Miller A.N."/>
            <person name="Grigoriev I.V."/>
            <person name="Debuchy R."/>
            <person name="Gladieux P."/>
            <person name="Hiltunen Thoren M."/>
            <person name="Johannesson H."/>
        </authorList>
    </citation>
    <scope>NUCLEOTIDE SEQUENCE</scope>
    <source>
        <strain evidence="9">CBS 958.72</strain>
    </source>
</reference>
<keyword evidence="10" id="KW-1185">Reference proteome</keyword>
<protein>
    <submittedName>
        <fullName evidence="9">MFS transporter</fullName>
    </submittedName>
</protein>
<dbReference type="PANTHER" id="PTHR23501">
    <property type="entry name" value="MAJOR FACILITATOR SUPERFAMILY"/>
    <property type="match status" value="1"/>
</dbReference>
<feature type="transmembrane region" description="Helical" evidence="7">
    <location>
        <begin position="175"/>
        <end position="195"/>
    </location>
</feature>
<feature type="transmembrane region" description="Helical" evidence="7">
    <location>
        <begin position="355"/>
        <end position="376"/>
    </location>
</feature>
<feature type="transmembrane region" description="Helical" evidence="7">
    <location>
        <begin position="521"/>
        <end position="542"/>
    </location>
</feature>
<evidence type="ECO:0000256" key="7">
    <source>
        <dbReference type="SAM" id="Phobius"/>
    </source>
</evidence>
<feature type="region of interest" description="Disordered" evidence="6">
    <location>
        <begin position="1"/>
        <end position="38"/>
    </location>
</feature>
<keyword evidence="5 7" id="KW-0472">Membrane</keyword>
<dbReference type="InterPro" id="IPR036259">
    <property type="entry name" value="MFS_trans_sf"/>
</dbReference>
<dbReference type="SUPFAM" id="SSF103473">
    <property type="entry name" value="MFS general substrate transporter"/>
    <property type="match status" value="1"/>
</dbReference>
<feature type="transmembrane region" description="Helical" evidence="7">
    <location>
        <begin position="248"/>
        <end position="267"/>
    </location>
</feature>
<dbReference type="PROSITE" id="PS50850">
    <property type="entry name" value="MFS"/>
    <property type="match status" value="1"/>
</dbReference>
<dbReference type="InterPro" id="IPR020846">
    <property type="entry name" value="MFS_dom"/>
</dbReference>
<feature type="compositionally biased region" description="Basic and acidic residues" evidence="6">
    <location>
        <begin position="1"/>
        <end position="10"/>
    </location>
</feature>
<feature type="transmembrane region" description="Helical" evidence="7">
    <location>
        <begin position="51"/>
        <end position="76"/>
    </location>
</feature>
<feature type="compositionally biased region" description="Basic and acidic residues" evidence="6">
    <location>
        <begin position="19"/>
        <end position="29"/>
    </location>
</feature>
<proteinExistence type="inferred from homology"/>
<dbReference type="Gene3D" id="1.20.1720.10">
    <property type="entry name" value="Multidrug resistance protein D"/>
    <property type="match status" value="1"/>
</dbReference>
<evidence type="ECO:0000313" key="10">
    <source>
        <dbReference type="Proteomes" id="UP001287356"/>
    </source>
</evidence>
<dbReference type="Gene3D" id="1.20.1250.20">
    <property type="entry name" value="MFS general substrate transporter like domains"/>
    <property type="match status" value="1"/>
</dbReference>
<accession>A0AAE0NFX0</accession>
<sequence length="564" mass="60051">MAERPSRDQNDGAAISDDAPEKTEAKEQGSDVPEDPENQFGDHEYLSGVKLILVLAGLTFAVFLMLLDASIVATAVPTITSEFHSLNDIGWYGTAYLMTNCACQPLSGKIYSYFNVKWTFLSFFFIFEVGSAICGAAQSSSMLIGGRAIAGIGASGLLNGGYTVLALVVPPARQAALRGVLIGLAFFGLLAGPLIGGAFTSNATWRWCFYINLPIGAVIALFIVIVPIPNYRVAGDGKQTVLERINKFDLVGFALFAPTVIMLILALQWGGVRYAWSSATVIGLFCGSFGNLLVFLAWEYRVGAGALIPLGLLRRRVVWTGCLNMAFLIGCTMTTAYYFPIWFQSVQDATPVQSGVDMLPIIGTNTVVTMITGGLIGRIGYYTPFALASGLFTALGAGLSTTLTPTSSRSRRIGFQILLGLQGFGFQVPVLAVQNGVRREEQSVASALVVLAQNLSASIFLSLGEVVFSTELRRFLTQYAPSADIDLIVAAGAAAAQIRQAVPEALLEPVKQAYSDTFNHVLYLATGSASAAFVTALCMGWVRLPPPAKAAPKPESKPVEPAAE</sequence>
<dbReference type="GO" id="GO:0005886">
    <property type="term" value="C:plasma membrane"/>
    <property type="evidence" value="ECO:0007669"/>
    <property type="project" value="TreeGrafter"/>
</dbReference>
<evidence type="ECO:0000256" key="1">
    <source>
        <dbReference type="ARBA" id="ARBA00004141"/>
    </source>
</evidence>
<feature type="transmembrane region" description="Helical" evidence="7">
    <location>
        <begin position="274"/>
        <end position="298"/>
    </location>
</feature>
<evidence type="ECO:0000256" key="3">
    <source>
        <dbReference type="ARBA" id="ARBA00022692"/>
    </source>
</evidence>
<evidence type="ECO:0000259" key="8">
    <source>
        <dbReference type="PROSITE" id="PS50850"/>
    </source>
</evidence>
<dbReference type="GO" id="GO:0022857">
    <property type="term" value="F:transmembrane transporter activity"/>
    <property type="evidence" value="ECO:0007669"/>
    <property type="project" value="InterPro"/>
</dbReference>
<feature type="transmembrane region" description="Helical" evidence="7">
    <location>
        <begin position="413"/>
        <end position="432"/>
    </location>
</feature>
<organism evidence="9 10">
    <name type="scientific">Lasiosphaeria ovina</name>
    <dbReference type="NCBI Taxonomy" id="92902"/>
    <lineage>
        <taxon>Eukaryota</taxon>
        <taxon>Fungi</taxon>
        <taxon>Dikarya</taxon>
        <taxon>Ascomycota</taxon>
        <taxon>Pezizomycotina</taxon>
        <taxon>Sordariomycetes</taxon>
        <taxon>Sordariomycetidae</taxon>
        <taxon>Sordariales</taxon>
        <taxon>Lasiosphaeriaceae</taxon>
        <taxon>Lasiosphaeria</taxon>
    </lineage>
</organism>
<keyword evidence="3 7" id="KW-0812">Transmembrane</keyword>
<evidence type="ECO:0000256" key="4">
    <source>
        <dbReference type="ARBA" id="ARBA00022989"/>
    </source>
</evidence>
<feature type="transmembrane region" description="Helical" evidence="7">
    <location>
        <begin position="149"/>
        <end position="169"/>
    </location>
</feature>
<dbReference type="PANTHER" id="PTHR23501:SF193">
    <property type="entry name" value="MULTIDRUG TRANSPORTER, PUTATIVE (AFU_ORTHOLOGUE AFUA_8G00940)-RELATED"/>
    <property type="match status" value="1"/>
</dbReference>
<feature type="transmembrane region" description="Helical" evidence="7">
    <location>
        <begin position="207"/>
        <end position="228"/>
    </location>
</feature>
<feature type="transmembrane region" description="Helical" evidence="7">
    <location>
        <begin position="318"/>
        <end position="343"/>
    </location>
</feature>
<evidence type="ECO:0000313" key="9">
    <source>
        <dbReference type="EMBL" id="KAK3380734.1"/>
    </source>
</evidence>
<comment type="subcellular location">
    <subcellularLocation>
        <location evidence="1">Membrane</location>
        <topology evidence="1">Multi-pass membrane protein</topology>
    </subcellularLocation>
</comment>
<dbReference type="EMBL" id="JAULSN010000002">
    <property type="protein sequence ID" value="KAK3380734.1"/>
    <property type="molecule type" value="Genomic_DNA"/>
</dbReference>
<feature type="transmembrane region" description="Helical" evidence="7">
    <location>
        <begin position="382"/>
        <end position="401"/>
    </location>
</feature>
<feature type="transmembrane region" description="Helical" evidence="7">
    <location>
        <begin position="118"/>
        <end position="137"/>
    </location>
</feature>
<dbReference type="InterPro" id="IPR011701">
    <property type="entry name" value="MFS"/>
</dbReference>